<dbReference type="PROSITE" id="PS51832">
    <property type="entry name" value="HD_GYP"/>
    <property type="match status" value="1"/>
</dbReference>
<comment type="caution">
    <text evidence="3">The sequence shown here is derived from an EMBL/GenBank/DDBJ whole genome shotgun (WGS) entry which is preliminary data.</text>
</comment>
<dbReference type="PANTHER" id="PTHR45228:SF8">
    <property type="entry name" value="TWO-COMPONENT RESPONSE REGULATOR-RELATED"/>
    <property type="match status" value="1"/>
</dbReference>
<evidence type="ECO:0000313" key="3">
    <source>
        <dbReference type="EMBL" id="KFC13194.1"/>
    </source>
</evidence>
<reference evidence="4" key="1">
    <citation type="submission" date="2014-05" db="EMBL/GenBank/DDBJ databases">
        <title>ATOL: Assembling a taxonomically balanced genome-scale reconstruction of the evolutionary history of the Enterobacteriaceae.</title>
        <authorList>
            <person name="Plunkett G. III"/>
            <person name="Neeno-Eckwall E.C."/>
            <person name="Glasner J.D."/>
            <person name="Perna N.T."/>
        </authorList>
    </citation>
    <scope>NUCLEOTIDE SEQUENCE [LARGE SCALE GENOMIC DNA]</scope>
    <source>
        <strain evidence="4">ATCC 49490</strain>
    </source>
</reference>
<dbReference type="InterPro" id="IPR001638">
    <property type="entry name" value="Solute-binding_3/MltF_N"/>
</dbReference>
<evidence type="ECO:0000259" key="2">
    <source>
        <dbReference type="PROSITE" id="PS51832"/>
    </source>
</evidence>
<dbReference type="SMART" id="SM00062">
    <property type="entry name" value="PBPb"/>
    <property type="match status" value="1"/>
</dbReference>
<sequence length="693" mass="80120">MAAPKPVPVWLYDDENFEFWRDANGHYQGYYQELFRAINEKYGYNFQLHPVDGEEITRLFNGNHYGLYAGVLRTEERAASKILSVRLFDNEVVAASLIRSADTQDDLDHARVIFRRNDATFDQVRKRYPTLKFGKVLLVDVSQQGFDLLREDKADYYINDDSEMDDTQHYYAISRPFPDLRIPVTIGFSPEFANVRSNINQLISEWQQNGKLHQLEENSRRNYLLSRIQLTPQESAWIDQNTLDVWLPKNENFAPLIWQDSNGYHGTAIDMIHDMQELLHMKVNVHYVDNYVARMRQENWPVRLVDIINDQNPLHTSGIIGPLQSWHNAWYTRIDEPFIRDEEQIRFQRVGVLRDSYASLYLRQRFGNDITLVPVDSVDALFDAIDNHRVDYILGDLSSLELALRGNELFRGVLKVAGLTHSDDQIGAWVAPGHPLHSLLTEVHRISSLRAQLERHREPPATLDISKNTLKVISVILLITALFSLFLVLLLRRQIRKNHLVNRSIVEAMEKVNRAHDDETGSHIQRVSAYCGLLARELKLPHRTVRDIERFASLHDVGKIAVPERILRKEGPLTEEEFSEMKLHTLKGWRIIQGLGLGAIAENIIHYHHEKWDGSGYPEGLKGAEIPIEARILALADVYDALRQKRVYKPGFSHEQACDVIFSGAGKHFDPQLIALFRQLHPRFREIFDARAD</sequence>
<name>A0A085ASJ9_9ENTR</name>
<keyword evidence="1" id="KW-0472">Membrane</keyword>
<evidence type="ECO:0000313" key="4">
    <source>
        <dbReference type="Proteomes" id="UP000028630"/>
    </source>
</evidence>
<keyword evidence="1" id="KW-0812">Transmembrane</keyword>
<dbReference type="eggNOG" id="COG3437">
    <property type="taxonomic scope" value="Bacteria"/>
</dbReference>
<dbReference type="Gene3D" id="3.40.190.10">
    <property type="entry name" value="Periplasmic binding protein-like II"/>
    <property type="match status" value="4"/>
</dbReference>
<dbReference type="InterPro" id="IPR052020">
    <property type="entry name" value="Cyclic_di-GMP/3'3'-cGAMP_PDE"/>
</dbReference>
<dbReference type="SMART" id="SM00471">
    <property type="entry name" value="HDc"/>
    <property type="match status" value="1"/>
</dbReference>
<accession>A0A085ASJ9</accession>
<keyword evidence="1" id="KW-1133">Transmembrane helix</keyword>
<dbReference type="GO" id="GO:0008081">
    <property type="term" value="F:phosphoric diester hydrolase activity"/>
    <property type="evidence" value="ECO:0007669"/>
    <property type="project" value="UniProtKB-ARBA"/>
</dbReference>
<dbReference type="SUPFAM" id="SSF109604">
    <property type="entry name" value="HD-domain/PDEase-like"/>
    <property type="match status" value="1"/>
</dbReference>
<feature type="domain" description="HD-GYP" evidence="2">
    <location>
        <begin position="498"/>
        <end position="693"/>
    </location>
</feature>
<keyword evidence="3" id="KW-0378">Hydrolase</keyword>
<keyword evidence="4" id="KW-1185">Reference proteome</keyword>
<feature type="transmembrane region" description="Helical" evidence="1">
    <location>
        <begin position="472"/>
        <end position="491"/>
    </location>
</feature>
<dbReference type="InterPro" id="IPR037522">
    <property type="entry name" value="HD_GYP_dom"/>
</dbReference>
<dbReference type="SUPFAM" id="SSF53850">
    <property type="entry name" value="Periplasmic binding protein-like II"/>
    <property type="match status" value="2"/>
</dbReference>
<protein>
    <submittedName>
        <fullName evidence="3">Metal-dependent phosphohydrolase</fullName>
    </submittedName>
</protein>
<dbReference type="PANTHER" id="PTHR45228">
    <property type="entry name" value="CYCLIC DI-GMP PHOSPHODIESTERASE TM_0186-RELATED"/>
    <property type="match status" value="1"/>
</dbReference>
<dbReference type="Gene3D" id="1.10.3210.10">
    <property type="entry name" value="Hypothetical protein af1432"/>
    <property type="match status" value="1"/>
</dbReference>
<dbReference type="EMBL" id="JMTB01000005">
    <property type="protein sequence ID" value="KFC13194.1"/>
    <property type="molecule type" value="Genomic_DNA"/>
</dbReference>
<organism evidence="3 4">
    <name type="scientific">Trabulsiella guamensis ATCC 49490</name>
    <dbReference type="NCBI Taxonomy" id="1005994"/>
    <lineage>
        <taxon>Bacteria</taxon>
        <taxon>Pseudomonadati</taxon>
        <taxon>Pseudomonadota</taxon>
        <taxon>Gammaproteobacteria</taxon>
        <taxon>Enterobacterales</taxon>
        <taxon>Enterobacteriaceae</taxon>
        <taxon>Trabulsiella</taxon>
    </lineage>
</organism>
<dbReference type="Pfam" id="PF13487">
    <property type="entry name" value="HD_5"/>
    <property type="match status" value="1"/>
</dbReference>
<evidence type="ECO:0000256" key="1">
    <source>
        <dbReference type="SAM" id="Phobius"/>
    </source>
</evidence>
<gene>
    <name evidence="3" type="ORF">GTGU_00104</name>
</gene>
<dbReference type="CDD" id="cd00077">
    <property type="entry name" value="HDc"/>
    <property type="match status" value="1"/>
</dbReference>
<dbReference type="Proteomes" id="UP000028630">
    <property type="component" value="Unassembled WGS sequence"/>
</dbReference>
<proteinExistence type="predicted"/>
<dbReference type="Pfam" id="PF00497">
    <property type="entry name" value="SBP_bac_3"/>
    <property type="match status" value="1"/>
</dbReference>
<dbReference type="InterPro" id="IPR003607">
    <property type="entry name" value="HD/PDEase_dom"/>
</dbReference>
<dbReference type="AlphaFoldDB" id="A0A085ASJ9"/>